<proteinExistence type="predicted"/>
<sequence>MMRAVETLRQRLPPSLGYAPVLLSDSDDDDGDGGRGEFEIAGGNFGGSRPQDRDLRRPRRRVGGGGEAGVGATTTGGGGRQEEEDDLLWPPYTPLYTNMKVLRRKRLDASMMYSRAGPCTKICFLTSLWGVSFLTWLGFTLASGSPYIIPEDSPATNLARSRSVFGAAAMYLVCACLTGYSWYKSSWGARPLPTMGDSTLP</sequence>
<gene>
    <name evidence="3" type="ORF">Esi_0165_0034</name>
</gene>
<dbReference type="InParanoid" id="D8LGA8"/>
<feature type="region of interest" description="Disordered" evidence="1">
    <location>
        <begin position="17"/>
        <end position="86"/>
    </location>
</feature>
<dbReference type="Proteomes" id="UP000002630">
    <property type="component" value="Linkage Group LG16"/>
</dbReference>
<feature type="transmembrane region" description="Helical" evidence="2">
    <location>
        <begin position="122"/>
        <end position="144"/>
    </location>
</feature>
<evidence type="ECO:0000256" key="2">
    <source>
        <dbReference type="SAM" id="Phobius"/>
    </source>
</evidence>
<dbReference type="OrthoDB" id="10320165at2759"/>
<keyword evidence="2" id="KW-0812">Transmembrane</keyword>
<organism evidence="3 4">
    <name type="scientific">Ectocarpus siliculosus</name>
    <name type="common">Brown alga</name>
    <name type="synonym">Conferva siliculosa</name>
    <dbReference type="NCBI Taxonomy" id="2880"/>
    <lineage>
        <taxon>Eukaryota</taxon>
        <taxon>Sar</taxon>
        <taxon>Stramenopiles</taxon>
        <taxon>Ochrophyta</taxon>
        <taxon>PX clade</taxon>
        <taxon>Phaeophyceae</taxon>
        <taxon>Ectocarpales</taxon>
        <taxon>Ectocarpaceae</taxon>
        <taxon>Ectocarpus</taxon>
    </lineage>
</organism>
<feature type="compositionally biased region" description="Gly residues" evidence="1">
    <location>
        <begin position="63"/>
        <end position="79"/>
    </location>
</feature>
<keyword evidence="2" id="KW-0472">Membrane</keyword>
<evidence type="ECO:0000313" key="3">
    <source>
        <dbReference type="EMBL" id="CBN79007.1"/>
    </source>
</evidence>
<dbReference type="EMBL" id="FN649741">
    <property type="protein sequence ID" value="CBN79007.1"/>
    <property type="molecule type" value="Genomic_DNA"/>
</dbReference>
<evidence type="ECO:0000256" key="1">
    <source>
        <dbReference type="SAM" id="MobiDB-lite"/>
    </source>
</evidence>
<evidence type="ECO:0000313" key="4">
    <source>
        <dbReference type="Proteomes" id="UP000002630"/>
    </source>
</evidence>
<feature type="transmembrane region" description="Helical" evidence="2">
    <location>
        <begin position="164"/>
        <end position="183"/>
    </location>
</feature>
<protein>
    <submittedName>
        <fullName evidence="3">Uncharacterized protein</fullName>
    </submittedName>
</protein>
<name>D8LGA8_ECTSI</name>
<dbReference type="EMBL" id="FN648180">
    <property type="protein sequence ID" value="CBN79007.1"/>
    <property type="molecule type" value="Genomic_DNA"/>
</dbReference>
<accession>D8LGA8</accession>
<keyword evidence="2" id="KW-1133">Transmembrane helix</keyword>
<reference evidence="3 4" key="1">
    <citation type="journal article" date="2010" name="Nature">
        <title>The Ectocarpus genome and the independent evolution of multicellularity in brown algae.</title>
        <authorList>
            <person name="Cock J.M."/>
            <person name="Sterck L."/>
            <person name="Rouze P."/>
            <person name="Scornet D."/>
            <person name="Allen A.E."/>
            <person name="Amoutzias G."/>
            <person name="Anthouard V."/>
            <person name="Artiguenave F."/>
            <person name="Aury J.M."/>
            <person name="Badger J.H."/>
            <person name="Beszteri B."/>
            <person name="Billiau K."/>
            <person name="Bonnet E."/>
            <person name="Bothwell J.H."/>
            <person name="Bowler C."/>
            <person name="Boyen C."/>
            <person name="Brownlee C."/>
            <person name="Carrano C.J."/>
            <person name="Charrier B."/>
            <person name="Cho G.Y."/>
            <person name="Coelho S.M."/>
            <person name="Collen J."/>
            <person name="Corre E."/>
            <person name="Da Silva C."/>
            <person name="Delage L."/>
            <person name="Delaroque N."/>
            <person name="Dittami S.M."/>
            <person name="Doulbeau S."/>
            <person name="Elias M."/>
            <person name="Farnham G."/>
            <person name="Gachon C.M."/>
            <person name="Gschloessl B."/>
            <person name="Heesch S."/>
            <person name="Jabbari K."/>
            <person name="Jubin C."/>
            <person name="Kawai H."/>
            <person name="Kimura K."/>
            <person name="Kloareg B."/>
            <person name="Kupper F.C."/>
            <person name="Lang D."/>
            <person name="Le Bail A."/>
            <person name="Leblanc C."/>
            <person name="Lerouge P."/>
            <person name="Lohr M."/>
            <person name="Lopez P.J."/>
            <person name="Martens C."/>
            <person name="Maumus F."/>
            <person name="Michel G."/>
            <person name="Miranda-Saavedra D."/>
            <person name="Morales J."/>
            <person name="Moreau H."/>
            <person name="Motomura T."/>
            <person name="Nagasato C."/>
            <person name="Napoli C.A."/>
            <person name="Nelson D.R."/>
            <person name="Nyvall-Collen P."/>
            <person name="Peters A.F."/>
            <person name="Pommier C."/>
            <person name="Potin P."/>
            <person name="Poulain J."/>
            <person name="Quesneville H."/>
            <person name="Read B."/>
            <person name="Rensing S.A."/>
            <person name="Ritter A."/>
            <person name="Rousvoal S."/>
            <person name="Samanta M."/>
            <person name="Samson G."/>
            <person name="Schroeder D.C."/>
            <person name="Segurens B."/>
            <person name="Strittmatter M."/>
            <person name="Tonon T."/>
            <person name="Tregear J.W."/>
            <person name="Valentin K."/>
            <person name="von Dassow P."/>
            <person name="Yamagishi T."/>
            <person name="Van de Peer Y."/>
            <person name="Wincker P."/>
        </authorList>
    </citation>
    <scope>NUCLEOTIDE SEQUENCE [LARGE SCALE GENOMIC DNA]</scope>
    <source>
        <strain evidence="4">Ec32 / CCAP1310/4</strain>
    </source>
</reference>
<dbReference type="AlphaFoldDB" id="D8LGA8"/>
<keyword evidence="4" id="KW-1185">Reference proteome</keyword>